<reference evidence="1" key="1">
    <citation type="submission" date="2008-01" db="EMBL/GenBank/DDBJ databases">
        <title>Complete sequence of Shewanella halifaxensis HAW-EB4.</title>
        <authorList>
            <consortium name="US DOE Joint Genome Institute"/>
            <person name="Copeland A."/>
            <person name="Lucas S."/>
            <person name="Lapidus A."/>
            <person name="Glavina del Rio T."/>
            <person name="Dalin E."/>
            <person name="Tice H."/>
            <person name="Bruce D."/>
            <person name="Goodwin L."/>
            <person name="Pitluck S."/>
            <person name="Sims D."/>
            <person name="Brettin T."/>
            <person name="Detter J.C."/>
            <person name="Han C."/>
            <person name="Kuske C.R."/>
            <person name="Schmutz J."/>
            <person name="Larimer F."/>
            <person name="Land M."/>
            <person name="Hauser L."/>
            <person name="Kyrpides N."/>
            <person name="Kim E."/>
            <person name="Zhao J.-S."/>
            <person name="Richardson P."/>
        </authorList>
    </citation>
    <scope>NUCLEOTIDE SEQUENCE [LARGE SCALE GENOMIC DNA]</scope>
    <source>
        <strain evidence="1">HAW-EB4</strain>
    </source>
</reference>
<sequence length="59" mass="6262">MKMTNVINAIESPFDGVVGAFFFEPGELVSDGMLLAEVEAKVETAELEPTETVAAEESA</sequence>
<evidence type="ECO:0000313" key="2">
    <source>
        <dbReference type="Proteomes" id="UP000001317"/>
    </source>
</evidence>
<dbReference type="SUPFAM" id="SSF51230">
    <property type="entry name" value="Single hybrid motif"/>
    <property type="match status" value="1"/>
</dbReference>
<evidence type="ECO:0000313" key="1">
    <source>
        <dbReference type="EMBL" id="ABZ77455.1"/>
    </source>
</evidence>
<dbReference type="Proteomes" id="UP000001317">
    <property type="component" value="Chromosome"/>
</dbReference>
<gene>
    <name evidence="1" type="ordered locus">Shal_2906</name>
</gene>
<dbReference type="Gene3D" id="2.40.50.100">
    <property type="match status" value="1"/>
</dbReference>
<protein>
    <recommendedName>
        <fullName evidence="3">Lipoyl-binding domain-containing protein</fullName>
    </recommendedName>
</protein>
<dbReference type="RefSeq" id="WP_012277982.1">
    <property type="nucleotide sequence ID" value="NC_010334.1"/>
</dbReference>
<accession>B0TMU5</accession>
<dbReference type="STRING" id="458817.Shal_2906"/>
<evidence type="ECO:0008006" key="3">
    <source>
        <dbReference type="Google" id="ProtNLM"/>
    </source>
</evidence>
<dbReference type="InterPro" id="IPR011053">
    <property type="entry name" value="Single_hybrid_motif"/>
</dbReference>
<keyword evidence="2" id="KW-1185">Reference proteome</keyword>
<organism evidence="1 2">
    <name type="scientific">Shewanella halifaxensis (strain HAW-EB4)</name>
    <dbReference type="NCBI Taxonomy" id="458817"/>
    <lineage>
        <taxon>Bacteria</taxon>
        <taxon>Pseudomonadati</taxon>
        <taxon>Pseudomonadota</taxon>
        <taxon>Gammaproteobacteria</taxon>
        <taxon>Alteromonadales</taxon>
        <taxon>Shewanellaceae</taxon>
        <taxon>Shewanella</taxon>
    </lineage>
</organism>
<proteinExistence type="predicted"/>
<dbReference type="eggNOG" id="ENOG5031F9H">
    <property type="taxonomic scope" value="Bacteria"/>
</dbReference>
<dbReference type="EMBL" id="CP000931">
    <property type="protein sequence ID" value="ABZ77455.1"/>
    <property type="molecule type" value="Genomic_DNA"/>
</dbReference>
<dbReference type="KEGG" id="shl:Shal_2906"/>
<dbReference type="HOGENOM" id="CLU_210443_0_0_6"/>
<name>B0TMU5_SHEHH</name>
<dbReference type="AlphaFoldDB" id="B0TMU5"/>